<name>A0A9W8MXD9_9AGAR</name>
<keyword evidence="7" id="KW-0238">DNA-binding</keyword>
<feature type="region of interest" description="Disordered" evidence="12">
    <location>
        <begin position="1160"/>
        <end position="1197"/>
    </location>
</feature>
<accession>A0A9W8MXD9</accession>
<feature type="region of interest" description="Disordered" evidence="12">
    <location>
        <begin position="1"/>
        <end position="74"/>
    </location>
</feature>
<organism evidence="14 15">
    <name type="scientific">Agrocybe chaxingu</name>
    <dbReference type="NCBI Taxonomy" id="84603"/>
    <lineage>
        <taxon>Eukaryota</taxon>
        <taxon>Fungi</taxon>
        <taxon>Dikarya</taxon>
        <taxon>Basidiomycota</taxon>
        <taxon>Agaricomycotina</taxon>
        <taxon>Agaricomycetes</taxon>
        <taxon>Agaricomycetidae</taxon>
        <taxon>Agaricales</taxon>
        <taxon>Agaricineae</taxon>
        <taxon>Strophariaceae</taxon>
        <taxon>Agrocybe</taxon>
    </lineage>
</organism>
<dbReference type="GO" id="GO:0005634">
    <property type="term" value="C:nucleus"/>
    <property type="evidence" value="ECO:0007669"/>
    <property type="project" value="UniProtKB-SubCell"/>
</dbReference>
<dbReference type="EC" id="2.1.1.37" evidence="2"/>
<evidence type="ECO:0000313" key="15">
    <source>
        <dbReference type="Proteomes" id="UP001148786"/>
    </source>
</evidence>
<feature type="active site" evidence="9 10">
    <location>
        <position position="791"/>
    </location>
</feature>
<feature type="region of interest" description="Disordered" evidence="12">
    <location>
        <begin position="251"/>
        <end position="282"/>
    </location>
</feature>
<keyword evidence="15" id="KW-1185">Reference proteome</keyword>
<dbReference type="GO" id="GO:0003682">
    <property type="term" value="F:chromatin binding"/>
    <property type="evidence" value="ECO:0007669"/>
    <property type="project" value="InterPro"/>
</dbReference>
<evidence type="ECO:0000256" key="1">
    <source>
        <dbReference type="ARBA" id="ARBA00004123"/>
    </source>
</evidence>
<dbReference type="Gene3D" id="3.40.50.150">
    <property type="entry name" value="Vaccinia Virus protein VP39"/>
    <property type="match status" value="1"/>
</dbReference>
<dbReference type="PROSITE" id="PS51038">
    <property type="entry name" value="BAH"/>
    <property type="match status" value="1"/>
</dbReference>
<dbReference type="GO" id="GO:0032259">
    <property type="term" value="P:methylation"/>
    <property type="evidence" value="ECO:0007669"/>
    <property type="project" value="UniProtKB-KW"/>
</dbReference>
<feature type="region of interest" description="Disordered" evidence="12">
    <location>
        <begin position="313"/>
        <end position="333"/>
    </location>
</feature>
<dbReference type="PANTHER" id="PTHR10629">
    <property type="entry name" value="CYTOSINE-SPECIFIC METHYLTRANSFERASE"/>
    <property type="match status" value="1"/>
</dbReference>
<dbReference type="AlphaFoldDB" id="A0A9W8MXD9"/>
<keyword evidence="5 10" id="KW-0949">S-adenosyl-L-methionine</keyword>
<keyword evidence="6" id="KW-0677">Repeat</keyword>
<dbReference type="Gene3D" id="3.90.120.10">
    <property type="entry name" value="DNA Methylase, subunit A, domain 2"/>
    <property type="match status" value="1"/>
</dbReference>
<evidence type="ECO:0000256" key="3">
    <source>
        <dbReference type="ARBA" id="ARBA00022603"/>
    </source>
</evidence>
<keyword evidence="4 10" id="KW-0808">Transferase</keyword>
<dbReference type="InterPro" id="IPR043151">
    <property type="entry name" value="BAH_sf"/>
</dbReference>
<feature type="compositionally biased region" description="Basic and acidic residues" evidence="12">
    <location>
        <begin position="944"/>
        <end position="959"/>
    </location>
</feature>
<dbReference type="InterPro" id="IPR022702">
    <property type="entry name" value="Cytosine_MeTrfase1_RFD"/>
</dbReference>
<reference evidence="14" key="1">
    <citation type="submission" date="2022-07" db="EMBL/GenBank/DDBJ databases">
        <title>Genome Sequence of Agrocybe chaxingu.</title>
        <authorList>
            <person name="Buettner E."/>
        </authorList>
    </citation>
    <scope>NUCLEOTIDE SEQUENCE</scope>
    <source>
        <strain evidence="14">MP-N11</strain>
    </source>
</reference>
<evidence type="ECO:0000256" key="7">
    <source>
        <dbReference type="ARBA" id="ARBA00023125"/>
    </source>
</evidence>
<evidence type="ECO:0000256" key="5">
    <source>
        <dbReference type="ARBA" id="ARBA00022691"/>
    </source>
</evidence>
<evidence type="ECO:0000256" key="8">
    <source>
        <dbReference type="ARBA" id="ARBA00023242"/>
    </source>
</evidence>
<dbReference type="PANTHER" id="PTHR10629:SF52">
    <property type="entry name" value="DNA (CYTOSINE-5)-METHYLTRANSFERASE 1"/>
    <property type="match status" value="1"/>
</dbReference>
<evidence type="ECO:0000256" key="10">
    <source>
        <dbReference type="PROSITE-ProRule" id="PRU01016"/>
    </source>
</evidence>
<evidence type="ECO:0000256" key="9">
    <source>
        <dbReference type="PIRSR" id="PIRSR037404-1"/>
    </source>
</evidence>
<dbReference type="OrthoDB" id="5376140at2759"/>
<evidence type="ECO:0000256" key="11">
    <source>
        <dbReference type="RuleBase" id="RU000416"/>
    </source>
</evidence>
<feature type="region of interest" description="Disordered" evidence="12">
    <location>
        <begin position="944"/>
        <end position="963"/>
    </location>
</feature>
<dbReference type="EMBL" id="JANKHO010000481">
    <property type="protein sequence ID" value="KAJ3509389.1"/>
    <property type="molecule type" value="Genomic_DNA"/>
</dbReference>
<dbReference type="GO" id="GO:0003886">
    <property type="term" value="F:DNA (cytosine-5-)-methyltransferase activity"/>
    <property type="evidence" value="ECO:0007669"/>
    <property type="project" value="UniProtKB-EC"/>
</dbReference>
<evidence type="ECO:0000256" key="2">
    <source>
        <dbReference type="ARBA" id="ARBA00011975"/>
    </source>
</evidence>
<evidence type="ECO:0000256" key="12">
    <source>
        <dbReference type="SAM" id="MobiDB-lite"/>
    </source>
</evidence>
<dbReference type="GO" id="GO:0003677">
    <property type="term" value="F:DNA binding"/>
    <property type="evidence" value="ECO:0007669"/>
    <property type="project" value="UniProtKB-KW"/>
</dbReference>
<dbReference type="PRINTS" id="PR00105">
    <property type="entry name" value="C5METTRFRASE"/>
</dbReference>
<feature type="domain" description="BAH" evidence="13">
    <location>
        <begin position="359"/>
        <end position="482"/>
    </location>
</feature>
<proteinExistence type="inferred from homology"/>
<dbReference type="InterPro" id="IPR050390">
    <property type="entry name" value="C5-Methyltransferase"/>
</dbReference>
<feature type="compositionally biased region" description="Basic residues" evidence="12">
    <location>
        <begin position="261"/>
        <end position="274"/>
    </location>
</feature>
<gene>
    <name evidence="14" type="ORF">NLJ89_g5249</name>
</gene>
<comment type="similarity">
    <text evidence="10 11">Belongs to the class I-like SAM-binding methyltransferase superfamily. C5-methyltransferase family.</text>
</comment>
<comment type="subcellular location">
    <subcellularLocation>
        <location evidence="1">Nucleus</location>
    </subcellularLocation>
</comment>
<dbReference type="PROSITE" id="PS51679">
    <property type="entry name" value="SAM_MT_C5"/>
    <property type="match status" value="1"/>
</dbReference>
<keyword evidence="3 10" id="KW-0489">Methyltransferase</keyword>
<dbReference type="InterPro" id="IPR001025">
    <property type="entry name" value="BAH_dom"/>
</dbReference>
<dbReference type="Gene3D" id="2.30.30.490">
    <property type="match status" value="2"/>
</dbReference>
<evidence type="ECO:0000313" key="14">
    <source>
        <dbReference type="EMBL" id="KAJ3509389.1"/>
    </source>
</evidence>
<keyword evidence="8" id="KW-0539">Nucleus</keyword>
<sequence length="1197" mass="136577">MARRRPKAFDVSFPEAAAQRTAAEAEHTANGANNSAPQSRSSSVASNSSLGKRKSDGPGSTRAPKLQQLPKDAYYRKNPKYILESKNLIIDGEDPDPEEGEDEKPIRELYDFYIFDPIHRNELVSLVGLEQDDGVERQFEAAGKVRAHFASDEDEGQEEEEMEVQPTSVHLTAIMRYTVDYTRENEPFYIETEYAWYILKTPAEEYKPFYQHFYNSRRIAQLVPEIQECIQDEPESRRIRTVPFVKHILRNAPPISASSRPPRRREARNKHLPKNKASTGNPDLAVLKAENQNTTHVTPRIAKLVQGLVRESMEVVGPPPPPVNKAERQKKPKKNIEYNKQDRIEGNLEYCKVVQIEHKPYTVGDVVLIPRDPVLELGWPTPKTGDKIYNFFWFGKIQSISPANQNAHLHWFWHGSETAAVQEVAHPQELFLGKECHWVSLHNIVDKVTVHFCPEDGINIKPHEFFYKFTYDAALAAYTSTDTQQLKLISTQIPPDNCLVCLLKAEREQMKSPQELKDEQGLRNGVSFGGKHFHLEDFVLYHRQDKGDGPADIGYITGVEFRRENTMVTVRKVGRIASLGDLLPKRMLRDERHLYLTKENTTVDVQDLIKVIYVPCTQSFLPPQVTVEDWLDLSHNHFYVKYTFPRLRVKSWNDRTKITWPKLGVCTPCCRERLKGRKAMYAFLQQAEKKRLSTLDLFGGVGAFSRGLSDGSGCLEVTHAVEISPSAAKTFKRNSPQTVVYNQCANIILRYAIKLYEGHKVEIPKQLFNGEDLPEPPEQGDIKVIVAGFPCQSHSTLNMYKKEDDVKSNLILTTLSFVDFYRPTYAFFENVPGFLNFHLNAERANEHGATGEIERGGLKLYQVRHGLLQAGHYGTPQRRMRFFLIAAKEGHLLPAFPQPTHDFPDTHEIKNRDGRVIPVRATRGTAAHPFVTVEDAIGDLPRFDWNHPRPDREPLDKREKRQRRAATIPSFKCKVAEQHCGFKGRIGYYSEPKTTFQHMARLNPTSDIQHYTKCLILKKVERIVSIPLKTGADYISLPNEQLEWQIADPMSSVARNNYKRGIYGRLDKDGVFPTTVTNVDPTAKQSRCLHPYLYRMVTVRELARSQGFPDSFNFEAIGGNVVTMHRQIGNAVPLPVGHALGRQLRKSLFRKWEAQRAEAIQIDDDENENDDHRNGNPHHMAIEAPGGNGSDDMDIYE</sequence>
<evidence type="ECO:0000256" key="4">
    <source>
        <dbReference type="ARBA" id="ARBA00022679"/>
    </source>
</evidence>
<dbReference type="Pfam" id="PF00145">
    <property type="entry name" value="DNA_methylase"/>
    <property type="match status" value="1"/>
</dbReference>
<dbReference type="NCBIfam" id="TIGR00675">
    <property type="entry name" value="dcm"/>
    <property type="match status" value="1"/>
</dbReference>
<feature type="compositionally biased region" description="Low complexity" evidence="12">
    <location>
        <begin position="15"/>
        <end position="49"/>
    </location>
</feature>
<dbReference type="PIRSF" id="PIRSF037404">
    <property type="entry name" value="DNMT1"/>
    <property type="match status" value="1"/>
</dbReference>
<dbReference type="InterPro" id="IPR029063">
    <property type="entry name" value="SAM-dependent_MTases_sf"/>
</dbReference>
<comment type="caution">
    <text evidence="14">The sequence shown here is derived from an EMBL/GenBank/DDBJ whole genome shotgun (WGS) entry which is preliminary data.</text>
</comment>
<dbReference type="GO" id="GO:0006346">
    <property type="term" value="P:DNA methylation-dependent constitutive heterochromatin formation"/>
    <property type="evidence" value="ECO:0007669"/>
    <property type="project" value="InterPro"/>
</dbReference>
<dbReference type="InterPro" id="IPR001525">
    <property type="entry name" value="C5_MeTfrase"/>
</dbReference>
<dbReference type="GO" id="GO:0044027">
    <property type="term" value="P:negative regulation of gene expression via chromosomal CpG island methylation"/>
    <property type="evidence" value="ECO:0007669"/>
    <property type="project" value="TreeGrafter"/>
</dbReference>
<dbReference type="Proteomes" id="UP001148786">
    <property type="component" value="Unassembled WGS sequence"/>
</dbReference>
<evidence type="ECO:0000256" key="6">
    <source>
        <dbReference type="ARBA" id="ARBA00022737"/>
    </source>
</evidence>
<dbReference type="SUPFAM" id="SSF53335">
    <property type="entry name" value="S-adenosyl-L-methionine-dependent methyltransferases"/>
    <property type="match status" value="1"/>
</dbReference>
<evidence type="ECO:0000259" key="13">
    <source>
        <dbReference type="PROSITE" id="PS51038"/>
    </source>
</evidence>
<dbReference type="Pfam" id="PF12047">
    <property type="entry name" value="DNMT1-RFD"/>
    <property type="match status" value="1"/>
</dbReference>
<feature type="compositionally biased region" description="Low complexity" evidence="12">
    <location>
        <begin position="251"/>
        <end position="260"/>
    </location>
</feature>
<protein>
    <recommendedName>
        <fullName evidence="2">DNA (cytosine-5-)-methyltransferase</fullName>
        <ecNumber evidence="2">2.1.1.37</ecNumber>
    </recommendedName>
</protein>